<reference evidence="5 6" key="1">
    <citation type="journal article" date="2015" name="Genome Announc.">
        <title>Expanding the biotechnology potential of lactobacilli through comparative genomics of 213 strains and associated genera.</title>
        <authorList>
            <person name="Sun Z."/>
            <person name="Harris H.M."/>
            <person name="McCann A."/>
            <person name="Guo C."/>
            <person name="Argimon S."/>
            <person name="Zhang W."/>
            <person name="Yang X."/>
            <person name="Jeffery I.B."/>
            <person name="Cooney J.C."/>
            <person name="Kagawa T.F."/>
            <person name="Liu W."/>
            <person name="Song Y."/>
            <person name="Salvetti E."/>
            <person name="Wrobel A."/>
            <person name="Rasinkangas P."/>
            <person name="Parkhill J."/>
            <person name="Rea M.C."/>
            <person name="O'Sullivan O."/>
            <person name="Ritari J."/>
            <person name="Douillard F.P."/>
            <person name="Paul Ross R."/>
            <person name="Yang R."/>
            <person name="Briner A.E."/>
            <person name="Felis G.E."/>
            <person name="de Vos W.M."/>
            <person name="Barrangou R."/>
            <person name="Klaenhammer T.R."/>
            <person name="Caufield P.W."/>
            <person name="Cui Y."/>
            <person name="Zhang H."/>
            <person name="O'Toole P.W."/>
        </authorList>
    </citation>
    <scope>NUCLEOTIDE SEQUENCE [LARGE SCALE GENOMIC DNA]</scope>
    <source>
        <strain evidence="5 6">DSM 22697</strain>
    </source>
</reference>
<dbReference type="PATRIC" id="fig|1423730.4.peg.2089"/>
<dbReference type="GO" id="GO:0051596">
    <property type="term" value="P:methylglyoxal catabolic process"/>
    <property type="evidence" value="ECO:0007669"/>
    <property type="project" value="TreeGrafter"/>
</dbReference>
<sequence>MAPAAALFLCFWSASCYRKGKPKESDFMYHADENRYSAVPVRHAGKSGLMLPAISLGLWRHFGSTDALAARREVILAAFDRGVFHFDVANHYGDGDFGSSESLLGQILSRDLKLYRDELVISTKVGYEIHPGPYGTGTSRKAVLQGIDDSLQRLQLDYVDLFYAHRFDDTVDVAETVRALDDVVRQGKALYIGVSNYDTPQAKRAIRMFQDLGTPFVVDQMSYNMFNRSVETSGLLDVLRDAGAGLVAYGPLSEGLLSDRYLGGIPETFKIHPTNQGTFAAGRAAVVTKLNALNDLAQGRGQTLAQMALAWLLRDPVVTSVIIGTTSVAHLEDNLKACAHLDFTADELAQIDAIIK</sequence>
<evidence type="ECO:0000256" key="2">
    <source>
        <dbReference type="ARBA" id="ARBA00022857"/>
    </source>
</evidence>
<dbReference type="PANTHER" id="PTHR43150">
    <property type="entry name" value="HYPERKINETIC, ISOFORM M"/>
    <property type="match status" value="1"/>
</dbReference>
<dbReference type="GO" id="GO:0016491">
    <property type="term" value="F:oxidoreductase activity"/>
    <property type="evidence" value="ECO:0007669"/>
    <property type="project" value="UniProtKB-KW"/>
</dbReference>
<comment type="similarity">
    <text evidence="1">Belongs to the shaker potassium channel beta subunit family.</text>
</comment>
<evidence type="ECO:0000256" key="1">
    <source>
        <dbReference type="ARBA" id="ARBA00006515"/>
    </source>
</evidence>
<dbReference type="Proteomes" id="UP000050865">
    <property type="component" value="Unassembled WGS sequence"/>
</dbReference>
<comment type="caution">
    <text evidence="5">The sequence shown here is derived from an EMBL/GenBank/DDBJ whole genome shotgun (WGS) entry which is preliminary data.</text>
</comment>
<evidence type="ECO:0000256" key="3">
    <source>
        <dbReference type="ARBA" id="ARBA00023002"/>
    </source>
</evidence>
<evidence type="ECO:0000259" key="4">
    <source>
        <dbReference type="Pfam" id="PF00248"/>
    </source>
</evidence>
<evidence type="ECO:0000313" key="6">
    <source>
        <dbReference type="Proteomes" id="UP000050865"/>
    </source>
</evidence>
<keyword evidence="3" id="KW-0560">Oxidoreductase</keyword>
<proteinExistence type="inferred from homology"/>
<protein>
    <submittedName>
        <fullName evidence="5">Aldo keto reductase</fullName>
    </submittedName>
</protein>
<dbReference type="STRING" id="1423730.FC75_GL002008"/>
<dbReference type="InterPro" id="IPR005399">
    <property type="entry name" value="K_chnl_volt-dep_bsu_KCNAB-rel"/>
</dbReference>
<dbReference type="InterPro" id="IPR023210">
    <property type="entry name" value="NADP_OxRdtase_dom"/>
</dbReference>
<dbReference type="InterPro" id="IPR036812">
    <property type="entry name" value="NAD(P)_OxRdtase_dom_sf"/>
</dbReference>
<dbReference type="Pfam" id="PF00248">
    <property type="entry name" value="Aldo_ket_red"/>
    <property type="match status" value="1"/>
</dbReference>
<dbReference type="Gene3D" id="3.20.20.100">
    <property type="entry name" value="NADP-dependent oxidoreductase domain"/>
    <property type="match status" value="1"/>
</dbReference>
<organism evidence="5 6">
    <name type="scientific">Lacticaseibacillus camelliae DSM 22697 = JCM 13995</name>
    <dbReference type="NCBI Taxonomy" id="1423730"/>
    <lineage>
        <taxon>Bacteria</taxon>
        <taxon>Bacillati</taxon>
        <taxon>Bacillota</taxon>
        <taxon>Bacilli</taxon>
        <taxon>Lactobacillales</taxon>
        <taxon>Lactobacillaceae</taxon>
        <taxon>Lacticaseibacillus</taxon>
    </lineage>
</organism>
<dbReference type="PANTHER" id="PTHR43150:SF4">
    <property type="entry name" value="L-GLYCERALDEHYDE 3-PHOSPHATE REDUCTASE"/>
    <property type="match status" value="1"/>
</dbReference>
<keyword evidence="6" id="KW-1185">Reference proteome</keyword>
<dbReference type="CDD" id="cd19089">
    <property type="entry name" value="AKR_AKR14A1_2"/>
    <property type="match status" value="1"/>
</dbReference>
<gene>
    <name evidence="5" type="ORF">FC75_GL002008</name>
</gene>
<accession>A0A0R2FBU7</accession>
<keyword evidence="2" id="KW-0521">NADP</keyword>
<name>A0A0R2FBU7_9LACO</name>
<dbReference type="SUPFAM" id="SSF51430">
    <property type="entry name" value="NAD(P)-linked oxidoreductase"/>
    <property type="match status" value="1"/>
</dbReference>
<evidence type="ECO:0000313" key="5">
    <source>
        <dbReference type="EMBL" id="KRN25875.1"/>
    </source>
</evidence>
<feature type="domain" description="NADP-dependent oxidoreductase" evidence="4">
    <location>
        <begin position="54"/>
        <end position="355"/>
    </location>
</feature>
<dbReference type="EMBL" id="AYZJ01000002">
    <property type="protein sequence ID" value="KRN25875.1"/>
    <property type="molecule type" value="Genomic_DNA"/>
</dbReference>
<dbReference type="AlphaFoldDB" id="A0A0R2FBU7"/>
<dbReference type="PRINTS" id="PR01577">
    <property type="entry name" value="KCNABCHANNEL"/>
</dbReference>